<dbReference type="HOGENOM" id="CLU_2471420_0_0_1"/>
<protein>
    <submittedName>
        <fullName evidence="1">GL12879</fullName>
    </submittedName>
</protein>
<reference evidence="1 2" key="1">
    <citation type="journal article" date="2007" name="Nature">
        <title>Evolution of genes and genomes on the Drosophila phylogeny.</title>
        <authorList>
            <consortium name="Drosophila 12 Genomes Consortium"/>
            <person name="Clark A.G."/>
            <person name="Eisen M.B."/>
            <person name="Smith D.R."/>
            <person name="Bergman C.M."/>
            <person name="Oliver B."/>
            <person name="Markow T.A."/>
            <person name="Kaufman T.C."/>
            <person name="Kellis M."/>
            <person name="Gelbart W."/>
            <person name="Iyer V.N."/>
            <person name="Pollard D.A."/>
            <person name="Sackton T.B."/>
            <person name="Larracuente A.M."/>
            <person name="Singh N.D."/>
            <person name="Abad J.P."/>
            <person name="Abt D.N."/>
            <person name="Adryan B."/>
            <person name="Aguade M."/>
            <person name="Akashi H."/>
            <person name="Anderson W.W."/>
            <person name="Aquadro C.F."/>
            <person name="Ardell D.H."/>
            <person name="Arguello R."/>
            <person name="Artieri C.G."/>
            <person name="Barbash D.A."/>
            <person name="Barker D."/>
            <person name="Barsanti P."/>
            <person name="Batterham P."/>
            <person name="Batzoglou S."/>
            <person name="Begun D."/>
            <person name="Bhutkar A."/>
            <person name="Blanco E."/>
            <person name="Bosak S.A."/>
            <person name="Bradley R.K."/>
            <person name="Brand A.D."/>
            <person name="Brent M.R."/>
            <person name="Brooks A.N."/>
            <person name="Brown R.H."/>
            <person name="Butlin R.K."/>
            <person name="Caggese C."/>
            <person name="Calvi B.R."/>
            <person name="Bernardo de Carvalho A."/>
            <person name="Caspi A."/>
            <person name="Castrezana S."/>
            <person name="Celniker S.E."/>
            <person name="Chang J.L."/>
            <person name="Chapple C."/>
            <person name="Chatterji S."/>
            <person name="Chinwalla A."/>
            <person name="Civetta A."/>
            <person name="Clifton S.W."/>
            <person name="Comeron J.M."/>
            <person name="Costello J.C."/>
            <person name="Coyne J.A."/>
            <person name="Daub J."/>
            <person name="David R.G."/>
            <person name="Delcher A.L."/>
            <person name="Delehaunty K."/>
            <person name="Do C.B."/>
            <person name="Ebling H."/>
            <person name="Edwards K."/>
            <person name="Eickbush T."/>
            <person name="Evans J.D."/>
            <person name="Filipski A."/>
            <person name="Findeiss S."/>
            <person name="Freyhult E."/>
            <person name="Fulton L."/>
            <person name="Fulton R."/>
            <person name="Garcia A.C."/>
            <person name="Gardiner A."/>
            <person name="Garfield D.A."/>
            <person name="Garvin B.E."/>
            <person name="Gibson G."/>
            <person name="Gilbert D."/>
            <person name="Gnerre S."/>
            <person name="Godfrey J."/>
            <person name="Good R."/>
            <person name="Gotea V."/>
            <person name="Gravely B."/>
            <person name="Greenberg A.J."/>
            <person name="Griffiths-Jones S."/>
            <person name="Gross S."/>
            <person name="Guigo R."/>
            <person name="Gustafson E.A."/>
            <person name="Haerty W."/>
            <person name="Hahn M.W."/>
            <person name="Halligan D.L."/>
            <person name="Halpern A.L."/>
            <person name="Halter G.M."/>
            <person name="Han M.V."/>
            <person name="Heger A."/>
            <person name="Hillier L."/>
            <person name="Hinrichs A.S."/>
            <person name="Holmes I."/>
            <person name="Hoskins R.A."/>
            <person name="Hubisz M.J."/>
            <person name="Hultmark D."/>
            <person name="Huntley M.A."/>
            <person name="Jaffe D.B."/>
            <person name="Jagadeeshan S."/>
            <person name="Jeck W.R."/>
            <person name="Johnson J."/>
            <person name="Jones C.D."/>
            <person name="Jordan W.C."/>
            <person name="Karpen G.H."/>
            <person name="Kataoka E."/>
            <person name="Keightley P.D."/>
            <person name="Kheradpour P."/>
            <person name="Kirkness E.F."/>
            <person name="Koerich L.B."/>
            <person name="Kristiansen K."/>
            <person name="Kudrna D."/>
            <person name="Kulathinal R.J."/>
            <person name="Kumar S."/>
            <person name="Kwok R."/>
            <person name="Lander E."/>
            <person name="Langley C.H."/>
            <person name="Lapoint R."/>
            <person name="Lazzaro B.P."/>
            <person name="Lee S.J."/>
            <person name="Levesque L."/>
            <person name="Li R."/>
            <person name="Lin C.F."/>
            <person name="Lin M.F."/>
            <person name="Lindblad-Toh K."/>
            <person name="Llopart A."/>
            <person name="Long M."/>
            <person name="Low L."/>
            <person name="Lozovsky E."/>
            <person name="Lu J."/>
            <person name="Luo M."/>
            <person name="Machado C.A."/>
            <person name="Makalowski W."/>
            <person name="Marzo M."/>
            <person name="Matsuda M."/>
            <person name="Matzkin L."/>
            <person name="McAllister B."/>
            <person name="McBride C.S."/>
            <person name="McKernan B."/>
            <person name="McKernan K."/>
            <person name="Mendez-Lago M."/>
            <person name="Minx P."/>
            <person name="Mollenhauer M.U."/>
            <person name="Montooth K."/>
            <person name="Mount S.M."/>
            <person name="Mu X."/>
            <person name="Myers E."/>
            <person name="Negre B."/>
            <person name="Newfeld S."/>
            <person name="Nielsen R."/>
            <person name="Noor M.A."/>
            <person name="O'Grady P."/>
            <person name="Pachter L."/>
            <person name="Papaceit M."/>
            <person name="Parisi M.J."/>
            <person name="Parisi M."/>
            <person name="Parts L."/>
            <person name="Pedersen J.S."/>
            <person name="Pesole G."/>
            <person name="Phillippy A.M."/>
            <person name="Ponting C.P."/>
            <person name="Pop M."/>
            <person name="Porcelli D."/>
            <person name="Powell J.R."/>
            <person name="Prohaska S."/>
            <person name="Pruitt K."/>
            <person name="Puig M."/>
            <person name="Quesneville H."/>
            <person name="Ram K.R."/>
            <person name="Rand D."/>
            <person name="Rasmussen M.D."/>
            <person name="Reed L.K."/>
            <person name="Reenan R."/>
            <person name="Reily A."/>
            <person name="Remington K.A."/>
            <person name="Rieger T.T."/>
            <person name="Ritchie M.G."/>
            <person name="Robin C."/>
            <person name="Rogers Y.H."/>
            <person name="Rohde C."/>
            <person name="Rozas J."/>
            <person name="Rubenfield M.J."/>
            <person name="Ruiz A."/>
            <person name="Russo S."/>
            <person name="Salzberg S.L."/>
            <person name="Sanchez-Gracia A."/>
            <person name="Saranga D.J."/>
            <person name="Sato H."/>
            <person name="Schaeffer S.W."/>
            <person name="Schatz M.C."/>
            <person name="Schlenke T."/>
            <person name="Schwartz R."/>
            <person name="Segarra C."/>
            <person name="Singh R.S."/>
            <person name="Sirot L."/>
            <person name="Sirota M."/>
            <person name="Sisneros N.B."/>
            <person name="Smith C.D."/>
            <person name="Smith T.F."/>
            <person name="Spieth J."/>
            <person name="Stage D.E."/>
            <person name="Stark A."/>
            <person name="Stephan W."/>
            <person name="Strausberg R.L."/>
            <person name="Strempel S."/>
            <person name="Sturgill D."/>
            <person name="Sutton G."/>
            <person name="Sutton G.G."/>
            <person name="Tao W."/>
            <person name="Teichmann S."/>
            <person name="Tobari Y.N."/>
            <person name="Tomimura Y."/>
            <person name="Tsolas J.M."/>
            <person name="Valente V.L."/>
            <person name="Venter E."/>
            <person name="Venter J.C."/>
            <person name="Vicario S."/>
            <person name="Vieira F.G."/>
            <person name="Vilella A.J."/>
            <person name="Villasante A."/>
            <person name="Walenz B."/>
            <person name="Wang J."/>
            <person name="Wasserman M."/>
            <person name="Watts T."/>
            <person name="Wilson D."/>
            <person name="Wilson R.K."/>
            <person name="Wing R.A."/>
            <person name="Wolfner M.F."/>
            <person name="Wong A."/>
            <person name="Wong G.K."/>
            <person name="Wu C.I."/>
            <person name="Wu G."/>
            <person name="Yamamoto D."/>
            <person name="Yang H.P."/>
            <person name="Yang S.P."/>
            <person name="Yorke J.A."/>
            <person name="Yoshida K."/>
            <person name="Zdobnov E."/>
            <person name="Zhang P."/>
            <person name="Zhang Y."/>
            <person name="Zimin A.V."/>
            <person name="Baldwin J."/>
            <person name="Abdouelleil A."/>
            <person name="Abdulkadir J."/>
            <person name="Abebe A."/>
            <person name="Abera B."/>
            <person name="Abreu J."/>
            <person name="Acer S.C."/>
            <person name="Aftuck L."/>
            <person name="Alexander A."/>
            <person name="An P."/>
            <person name="Anderson E."/>
            <person name="Anderson S."/>
            <person name="Arachi H."/>
            <person name="Azer M."/>
            <person name="Bachantsang P."/>
            <person name="Barry A."/>
            <person name="Bayul T."/>
            <person name="Berlin A."/>
            <person name="Bessette D."/>
            <person name="Bloom T."/>
            <person name="Blye J."/>
            <person name="Boguslavskiy L."/>
            <person name="Bonnet C."/>
            <person name="Boukhgalter B."/>
            <person name="Bourzgui I."/>
            <person name="Brown A."/>
            <person name="Cahill P."/>
            <person name="Channer S."/>
            <person name="Cheshatsang Y."/>
            <person name="Chuda L."/>
            <person name="Citroen M."/>
            <person name="Collymore A."/>
            <person name="Cooke P."/>
            <person name="Costello M."/>
            <person name="D'Aco K."/>
            <person name="Daza R."/>
            <person name="De Haan G."/>
            <person name="DeGray S."/>
            <person name="DeMaso C."/>
            <person name="Dhargay N."/>
            <person name="Dooley K."/>
            <person name="Dooley E."/>
            <person name="Doricent M."/>
            <person name="Dorje P."/>
            <person name="Dorjee K."/>
            <person name="Dupes A."/>
            <person name="Elong R."/>
            <person name="Falk J."/>
            <person name="Farina A."/>
            <person name="Faro S."/>
            <person name="Ferguson D."/>
            <person name="Fisher S."/>
            <person name="Foley C.D."/>
            <person name="Franke A."/>
            <person name="Friedrich D."/>
            <person name="Gadbois L."/>
            <person name="Gearin G."/>
            <person name="Gearin C.R."/>
            <person name="Giannoukos G."/>
            <person name="Goode T."/>
            <person name="Graham J."/>
            <person name="Grandbois E."/>
            <person name="Grewal S."/>
            <person name="Gyaltsen K."/>
            <person name="Hafez N."/>
            <person name="Hagos B."/>
            <person name="Hall J."/>
            <person name="Henson C."/>
            <person name="Hollinger A."/>
            <person name="Honan T."/>
            <person name="Huard M.D."/>
            <person name="Hughes L."/>
            <person name="Hurhula B."/>
            <person name="Husby M.E."/>
            <person name="Kamat A."/>
            <person name="Kanga B."/>
            <person name="Kashin S."/>
            <person name="Khazanovich D."/>
            <person name="Kisner P."/>
            <person name="Lance K."/>
            <person name="Lara M."/>
            <person name="Lee W."/>
            <person name="Lennon N."/>
            <person name="Letendre F."/>
            <person name="LeVine R."/>
            <person name="Lipovsky A."/>
            <person name="Liu X."/>
            <person name="Liu J."/>
            <person name="Liu S."/>
            <person name="Lokyitsang T."/>
            <person name="Lokyitsang Y."/>
            <person name="Lubonja R."/>
            <person name="Lui A."/>
            <person name="MacDonald P."/>
            <person name="Magnisalis V."/>
            <person name="Maru K."/>
            <person name="Matthews C."/>
            <person name="McCusker W."/>
            <person name="McDonough S."/>
            <person name="Mehta T."/>
            <person name="Meldrim J."/>
            <person name="Meneus L."/>
            <person name="Mihai O."/>
            <person name="Mihalev A."/>
            <person name="Mihova T."/>
            <person name="Mittelman R."/>
            <person name="Mlenga V."/>
            <person name="Montmayeur A."/>
            <person name="Mulrain L."/>
            <person name="Navidi A."/>
            <person name="Naylor J."/>
            <person name="Negash T."/>
            <person name="Nguyen T."/>
            <person name="Nguyen N."/>
            <person name="Nicol R."/>
            <person name="Norbu C."/>
            <person name="Norbu N."/>
            <person name="Novod N."/>
            <person name="O'Neill B."/>
            <person name="Osman S."/>
            <person name="Markiewicz E."/>
            <person name="Oyono O.L."/>
            <person name="Patti C."/>
            <person name="Phunkhang P."/>
            <person name="Pierre F."/>
            <person name="Priest M."/>
            <person name="Raghuraman S."/>
            <person name="Rege F."/>
            <person name="Reyes R."/>
            <person name="Rise C."/>
            <person name="Rogov P."/>
            <person name="Ross K."/>
            <person name="Ryan E."/>
            <person name="Settipalli S."/>
            <person name="Shea T."/>
            <person name="Sherpa N."/>
            <person name="Shi L."/>
            <person name="Shih D."/>
            <person name="Sparrow T."/>
            <person name="Spaulding J."/>
            <person name="Stalker J."/>
            <person name="Stange-Thomann N."/>
            <person name="Stavropoulos S."/>
            <person name="Stone C."/>
            <person name="Strader C."/>
            <person name="Tesfaye S."/>
            <person name="Thomson T."/>
            <person name="Thoulutsang Y."/>
            <person name="Thoulutsang D."/>
            <person name="Topham K."/>
            <person name="Topping I."/>
            <person name="Tsamla T."/>
            <person name="Vassiliev H."/>
            <person name="Vo A."/>
            <person name="Wangchuk T."/>
            <person name="Wangdi T."/>
            <person name="Weiand M."/>
            <person name="Wilkinson J."/>
            <person name="Wilson A."/>
            <person name="Yadav S."/>
            <person name="Young G."/>
            <person name="Yu Q."/>
            <person name="Zembek L."/>
            <person name="Zhong D."/>
            <person name="Zimmer A."/>
            <person name="Zwirko Z."/>
            <person name="Jaffe D.B."/>
            <person name="Alvarez P."/>
            <person name="Brockman W."/>
            <person name="Butler J."/>
            <person name="Chin C."/>
            <person name="Gnerre S."/>
            <person name="Grabherr M."/>
            <person name="Kleber M."/>
            <person name="Mauceli E."/>
            <person name="MacCallum I."/>
        </authorList>
    </citation>
    <scope>NUCLEOTIDE SEQUENCE [LARGE SCALE GENOMIC DNA]</scope>
    <source>
        <strain evidence="2">MSH-3 / Tucson 14011-0111.49</strain>
    </source>
</reference>
<organism evidence="2">
    <name type="scientific">Drosophila persimilis</name>
    <name type="common">Fruit fly</name>
    <dbReference type="NCBI Taxonomy" id="7234"/>
    <lineage>
        <taxon>Eukaryota</taxon>
        <taxon>Metazoa</taxon>
        <taxon>Ecdysozoa</taxon>
        <taxon>Arthropoda</taxon>
        <taxon>Hexapoda</taxon>
        <taxon>Insecta</taxon>
        <taxon>Pterygota</taxon>
        <taxon>Neoptera</taxon>
        <taxon>Endopterygota</taxon>
        <taxon>Diptera</taxon>
        <taxon>Brachycera</taxon>
        <taxon>Muscomorpha</taxon>
        <taxon>Ephydroidea</taxon>
        <taxon>Drosophilidae</taxon>
        <taxon>Drosophila</taxon>
        <taxon>Sophophora</taxon>
    </lineage>
</organism>
<evidence type="ECO:0000313" key="1">
    <source>
        <dbReference type="EMBL" id="EDW26640.1"/>
    </source>
</evidence>
<dbReference type="eggNOG" id="KOG1109">
    <property type="taxonomic scope" value="Eukaryota"/>
</dbReference>
<sequence>MMRYFMARLSGYDPDDAGFERQEDMEDLLPAVKSKLFLEHVLESIFGIPPHANIPSSFFELESFSYDHFRVAFSTFFGADQQGRHLYH</sequence>
<proteinExistence type="predicted"/>
<dbReference type="AlphaFoldDB" id="B4GVA3"/>
<gene>
    <name evidence="1" type="primary">Dper\GL12879</name>
    <name evidence="1" type="ORF">Dper_GL12879</name>
</gene>
<dbReference type="EMBL" id="CH479192">
    <property type="protein sequence ID" value="EDW26640.1"/>
    <property type="molecule type" value="Genomic_DNA"/>
</dbReference>
<evidence type="ECO:0000313" key="2">
    <source>
        <dbReference type="Proteomes" id="UP000008744"/>
    </source>
</evidence>
<accession>B4GVA3</accession>
<name>B4GVA3_DROPE</name>
<dbReference type="Proteomes" id="UP000008744">
    <property type="component" value="Unassembled WGS sequence"/>
</dbReference>
<keyword evidence="2" id="KW-1185">Reference proteome</keyword>